<gene>
    <name evidence="1" type="ORF">Tci_035397</name>
</gene>
<accession>A0A6L2LQL7</accession>
<protein>
    <submittedName>
        <fullName evidence="1">Uncharacterized protein</fullName>
    </submittedName>
</protein>
<dbReference type="EMBL" id="BKCJ010004842">
    <property type="protein sequence ID" value="GEU63419.1"/>
    <property type="molecule type" value="Genomic_DNA"/>
</dbReference>
<dbReference type="AlphaFoldDB" id="A0A6L2LQL7"/>
<reference evidence="1" key="1">
    <citation type="journal article" date="2019" name="Sci. Rep.">
        <title>Draft genome of Tanacetum cinerariifolium, the natural source of mosquito coil.</title>
        <authorList>
            <person name="Yamashiro T."/>
            <person name="Shiraishi A."/>
            <person name="Satake H."/>
            <person name="Nakayama K."/>
        </authorList>
    </citation>
    <scope>NUCLEOTIDE SEQUENCE</scope>
</reference>
<name>A0A6L2LQL7_TANCI</name>
<sequence>MGVLKDVPCQVGVTTIIAKFLILDMPIDRDAPILTFRAVKTSLNTKESDSDDEEDYGIQRNIFGAPMYGPKRAKYLNCNDPMNRALALQDVKNPFKKNMFGRKLTLDSNIVRELVDSNGRLIPKGIAHSIPRVPTPRTPRPTTSDLYDKISQFETRVGEIKRMTRRQSYHSDIYARVL</sequence>
<evidence type="ECO:0000313" key="1">
    <source>
        <dbReference type="EMBL" id="GEU63419.1"/>
    </source>
</evidence>
<comment type="caution">
    <text evidence="1">The sequence shown here is derived from an EMBL/GenBank/DDBJ whole genome shotgun (WGS) entry which is preliminary data.</text>
</comment>
<organism evidence="1">
    <name type="scientific">Tanacetum cinerariifolium</name>
    <name type="common">Dalmatian daisy</name>
    <name type="synonym">Chrysanthemum cinerariifolium</name>
    <dbReference type="NCBI Taxonomy" id="118510"/>
    <lineage>
        <taxon>Eukaryota</taxon>
        <taxon>Viridiplantae</taxon>
        <taxon>Streptophyta</taxon>
        <taxon>Embryophyta</taxon>
        <taxon>Tracheophyta</taxon>
        <taxon>Spermatophyta</taxon>
        <taxon>Magnoliopsida</taxon>
        <taxon>eudicotyledons</taxon>
        <taxon>Gunneridae</taxon>
        <taxon>Pentapetalae</taxon>
        <taxon>asterids</taxon>
        <taxon>campanulids</taxon>
        <taxon>Asterales</taxon>
        <taxon>Asteraceae</taxon>
        <taxon>Asteroideae</taxon>
        <taxon>Anthemideae</taxon>
        <taxon>Anthemidinae</taxon>
        <taxon>Tanacetum</taxon>
    </lineage>
</organism>
<proteinExistence type="predicted"/>